<accession>A0A1M6U4Q0</accession>
<gene>
    <name evidence="2" type="ORF">SAMN05216463_10816</name>
</gene>
<dbReference type="RefSeq" id="WP_073207080.1">
    <property type="nucleotide sequence ID" value="NZ_FRBD01000008.1"/>
</dbReference>
<dbReference type="InterPro" id="IPR010982">
    <property type="entry name" value="Lambda_DNA-bd_dom_sf"/>
</dbReference>
<proteinExistence type="predicted"/>
<dbReference type="Gene3D" id="1.10.260.40">
    <property type="entry name" value="lambda repressor-like DNA-binding domains"/>
    <property type="match status" value="1"/>
</dbReference>
<dbReference type="SUPFAM" id="SSF47413">
    <property type="entry name" value="lambda repressor-like DNA-binding domains"/>
    <property type="match status" value="1"/>
</dbReference>
<evidence type="ECO:0000259" key="1">
    <source>
        <dbReference type="PROSITE" id="PS50943"/>
    </source>
</evidence>
<evidence type="ECO:0000313" key="2">
    <source>
        <dbReference type="EMBL" id="SHK64156.1"/>
    </source>
</evidence>
<reference evidence="2 3" key="1">
    <citation type="submission" date="2016-11" db="EMBL/GenBank/DDBJ databases">
        <authorList>
            <person name="Jaros S."/>
            <person name="Januszkiewicz K."/>
            <person name="Wedrychowicz H."/>
        </authorList>
    </citation>
    <scope>NUCLEOTIDE SEQUENCE [LARGE SCALE GENOMIC DNA]</scope>
    <source>
        <strain evidence="2 3">KHT3</strain>
    </source>
</reference>
<dbReference type="EMBL" id="FRBD01000008">
    <property type="protein sequence ID" value="SHK64156.1"/>
    <property type="molecule type" value="Genomic_DNA"/>
</dbReference>
<protein>
    <submittedName>
        <fullName evidence="2">Cro/C1-type HTH DNA-binding domain-containing protein</fullName>
    </submittedName>
</protein>
<evidence type="ECO:0000313" key="3">
    <source>
        <dbReference type="Proteomes" id="UP000184130"/>
    </source>
</evidence>
<keyword evidence="2" id="KW-0238">DNA-binding</keyword>
<dbReference type="InterPro" id="IPR001387">
    <property type="entry name" value="Cro/C1-type_HTH"/>
</dbReference>
<dbReference type="Pfam" id="PF13443">
    <property type="entry name" value="HTH_26"/>
    <property type="match status" value="1"/>
</dbReference>
<organism evidence="2 3">
    <name type="scientific">Xylanibacter ruminicola</name>
    <name type="common">Prevotella ruminicola</name>
    <dbReference type="NCBI Taxonomy" id="839"/>
    <lineage>
        <taxon>Bacteria</taxon>
        <taxon>Pseudomonadati</taxon>
        <taxon>Bacteroidota</taxon>
        <taxon>Bacteroidia</taxon>
        <taxon>Bacteroidales</taxon>
        <taxon>Prevotellaceae</taxon>
        <taxon>Xylanibacter</taxon>
    </lineage>
</organism>
<dbReference type="OrthoDB" id="1045046at2"/>
<dbReference type="PROSITE" id="PS50943">
    <property type="entry name" value="HTH_CROC1"/>
    <property type="match status" value="1"/>
</dbReference>
<dbReference type="CDD" id="cd00093">
    <property type="entry name" value="HTH_XRE"/>
    <property type="match status" value="1"/>
</dbReference>
<dbReference type="Proteomes" id="UP000184130">
    <property type="component" value="Unassembled WGS sequence"/>
</dbReference>
<dbReference type="AlphaFoldDB" id="A0A1M6U4Q0"/>
<dbReference type="GO" id="GO:0003677">
    <property type="term" value="F:DNA binding"/>
    <property type="evidence" value="ECO:0007669"/>
    <property type="project" value="UniProtKB-KW"/>
</dbReference>
<feature type="domain" description="HTH cro/C1-type" evidence="1">
    <location>
        <begin position="9"/>
        <end position="60"/>
    </location>
</feature>
<name>A0A1M6U4Q0_XYLRU</name>
<sequence>MNINIGELIKEEMDRQGITATQLARKIYCERTNVINITHRNSINTELLMRICRALKVNYFSILADEMWKEGLPKPDDSNNNGQLAMVIDKKDMPYFNDKDISEGFQKIKVLDISLEINGVNFDECLELPQEAFPLLVYAYSCALDGPLKNMDDEQLDENFFPWLIDNHPRLACFIMNAVEDLLTERIADDVEGTYRDVINYEEPADINDWYALGDNKIKYMLGDLTERIRYAKRPLSWLLPPFDLYSEPIKSEYSQIFANE</sequence>